<dbReference type="Proteomes" id="UP000196655">
    <property type="component" value="Unassembled WGS sequence"/>
</dbReference>
<keyword evidence="3" id="KW-0378">Hydrolase</keyword>
<dbReference type="Pfam" id="PF02633">
    <property type="entry name" value="Creatininase"/>
    <property type="match status" value="1"/>
</dbReference>
<dbReference type="PANTHER" id="PTHR35005:SF1">
    <property type="entry name" value="2-AMINO-5-FORMYLAMINO-6-RIBOSYLAMINOPYRIMIDIN-4(3H)-ONE 5'-MONOPHOSPHATE DEFORMYLASE"/>
    <property type="match status" value="1"/>
</dbReference>
<evidence type="ECO:0008006" key="8">
    <source>
        <dbReference type="Google" id="ProtNLM"/>
    </source>
</evidence>
<evidence type="ECO:0000313" key="7">
    <source>
        <dbReference type="Proteomes" id="UP000196655"/>
    </source>
</evidence>
<evidence type="ECO:0000256" key="2">
    <source>
        <dbReference type="ARBA" id="ARBA00022723"/>
    </source>
</evidence>
<dbReference type="OrthoDB" id="9801445at2"/>
<comment type="similarity">
    <text evidence="5">Belongs to the creatininase superfamily.</text>
</comment>
<dbReference type="AlphaFoldDB" id="A0A211ZMU7"/>
<comment type="caution">
    <text evidence="6">The sequence shown here is derived from an EMBL/GenBank/DDBJ whole genome shotgun (WGS) entry which is preliminary data.</text>
</comment>
<proteinExistence type="inferred from homology"/>
<dbReference type="InterPro" id="IPR003785">
    <property type="entry name" value="Creatininase/forma_Hydrolase"/>
</dbReference>
<sequence>MDEVRWERMFPDQLERRFAEAPVLYLTYGLCEPHGPHNAVGLDALKAHGIACAAARRGGGIVAPPDYWHIHEVGDYAIWSRAHVGEVARDWLTALPPWQHFKNICYQLRAADRIGFKAVILLTGHYGQNYRDLKTMVGLVQPHIGARLLSLPDFEADREGIDGQGPSRGDHAGRIETSQLWAVEPDCVDVSRLPPAGEAGPHFAMGPDAPLSSRRDGEAMVARQAAWLADRARELLAAHDQVRPTARLMGFRDVEWLWDAVVAPALPGFLTMQRDGTGQGRSVPPDSRWHLNWLAAEEG</sequence>
<dbReference type="Gene3D" id="3.40.50.10310">
    <property type="entry name" value="Creatininase"/>
    <property type="match status" value="1"/>
</dbReference>
<dbReference type="GO" id="GO:0009231">
    <property type="term" value="P:riboflavin biosynthetic process"/>
    <property type="evidence" value="ECO:0007669"/>
    <property type="project" value="TreeGrafter"/>
</dbReference>
<organism evidence="6 7">
    <name type="scientific">Inquilinus limosus</name>
    <dbReference type="NCBI Taxonomy" id="171674"/>
    <lineage>
        <taxon>Bacteria</taxon>
        <taxon>Pseudomonadati</taxon>
        <taxon>Pseudomonadota</taxon>
        <taxon>Alphaproteobacteria</taxon>
        <taxon>Rhodospirillales</taxon>
        <taxon>Rhodospirillaceae</taxon>
        <taxon>Inquilinus</taxon>
    </lineage>
</organism>
<dbReference type="PANTHER" id="PTHR35005">
    <property type="entry name" value="3-DEHYDRO-SCYLLO-INOSOSE HYDROLASE"/>
    <property type="match status" value="1"/>
</dbReference>
<dbReference type="GO" id="GO:0016811">
    <property type="term" value="F:hydrolase activity, acting on carbon-nitrogen (but not peptide) bonds, in linear amides"/>
    <property type="evidence" value="ECO:0007669"/>
    <property type="project" value="TreeGrafter"/>
</dbReference>
<comment type="cofactor">
    <cofactor evidence="1">
        <name>Zn(2+)</name>
        <dbReference type="ChEBI" id="CHEBI:29105"/>
    </cofactor>
</comment>
<keyword evidence="2" id="KW-0479">Metal-binding</keyword>
<dbReference type="EMBL" id="NHON01000022">
    <property type="protein sequence ID" value="OWJ66603.1"/>
    <property type="molecule type" value="Genomic_DNA"/>
</dbReference>
<dbReference type="InterPro" id="IPR024087">
    <property type="entry name" value="Creatininase-like_sf"/>
</dbReference>
<protein>
    <recommendedName>
        <fullName evidence="8">Creatininase</fullName>
    </recommendedName>
</protein>
<reference evidence="7" key="1">
    <citation type="submission" date="2017-05" db="EMBL/GenBank/DDBJ databases">
        <authorList>
            <person name="Macchi M."/>
            <person name="Festa S."/>
            <person name="Coppotelli B.M."/>
            <person name="Morelli I.S."/>
        </authorList>
    </citation>
    <scope>NUCLEOTIDE SEQUENCE [LARGE SCALE GENOMIC DNA]</scope>
    <source>
        <strain evidence="7">I</strain>
    </source>
</reference>
<gene>
    <name evidence="6" type="ORF">BWR60_13980</name>
</gene>
<evidence type="ECO:0000256" key="5">
    <source>
        <dbReference type="ARBA" id="ARBA00024029"/>
    </source>
</evidence>
<dbReference type="RefSeq" id="WP_088151642.1">
    <property type="nucleotide sequence ID" value="NZ_NHON01000022.1"/>
</dbReference>
<keyword evidence="4" id="KW-0862">Zinc</keyword>
<dbReference type="SUPFAM" id="SSF102215">
    <property type="entry name" value="Creatininase"/>
    <property type="match status" value="1"/>
</dbReference>
<evidence type="ECO:0000256" key="4">
    <source>
        <dbReference type="ARBA" id="ARBA00022833"/>
    </source>
</evidence>
<evidence type="ECO:0000313" key="6">
    <source>
        <dbReference type="EMBL" id="OWJ66603.1"/>
    </source>
</evidence>
<keyword evidence="7" id="KW-1185">Reference proteome</keyword>
<evidence type="ECO:0000256" key="3">
    <source>
        <dbReference type="ARBA" id="ARBA00022801"/>
    </source>
</evidence>
<name>A0A211ZMU7_9PROT</name>
<accession>A0A211ZMU7</accession>
<dbReference type="GO" id="GO:0046872">
    <property type="term" value="F:metal ion binding"/>
    <property type="evidence" value="ECO:0007669"/>
    <property type="project" value="UniProtKB-KW"/>
</dbReference>
<evidence type="ECO:0000256" key="1">
    <source>
        <dbReference type="ARBA" id="ARBA00001947"/>
    </source>
</evidence>